<dbReference type="SUPFAM" id="SSF46785">
    <property type="entry name" value="Winged helix' DNA-binding domain"/>
    <property type="match status" value="1"/>
</dbReference>
<dbReference type="KEGG" id="cdj:BFC22_11190"/>
<dbReference type="InterPro" id="IPR036390">
    <property type="entry name" value="WH_DNA-bd_sf"/>
</dbReference>
<sequence length="154" mass="18186">MTENCSHKSLLFYRMNTVYKEMNVHFEEETGISFTKLEILFFIYGTPNLCQQDIQKKLAIDAASVTRHLKKLETDQFIQRVVDPTNKRFRRISLTEKGRKELKTMITEKDKYEAQLFANISEDELEQLWITLNKLSINSVKITKEDDKNESSRN</sequence>
<dbReference type="EMBL" id="NRPP01000010">
    <property type="protein sequence ID" value="TFJ27408.1"/>
    <property type="molecule type" value="Genomic_DNA"/>
</dbReference>
<evidence type="ECO:0000256" key="2">
    <source>
        <dbReference type="ARBA" id="ARBA00023125"/>
    </source>
</evidence>
<comment type="caution">
    <text evidence="5">The sequence shown here is derived from an EMBL/GenBank/DDBJ whole genome shotgun (WGS) entry which is preliminary data.</text>
</comment>
<name>A0A2R8A2M2_CARDV</name>
<evidence type="ECO:0000256" key="1">
    <source>
        <dbReference type="ARBA" id="ARBA00023015"/>
    </source>
</evidence>
<dbReference type="GeneID" id="89589639"/>
<evidence type="ECO:0000256" key="3">
    <source>
        <dbReference type="ARBA" id="ARBA00023163"/>
    </source>
</evidence>
<dbReference type="PROSITE" id="PS50995">
    <property type="entry name" value="HTH_MARR_2"/>
    <property type="match status" value="1"/>
</dbReference>
<gene>
    <name evidence="6" type="ORF">CKN69_06040</name>
    <name evidence="5" type="ORF">MX635_00345</name>
</gene>
<dbReference type="GO" id="GO:0003700">
    <property type="term" value="F:DNA-binding transcription factor activity"/>
    <property type="evidence" value="ECO:0007669"/>
    <property type="project" value="InterPro"/>
</dbReference>
<dbReference type="Gene3D" id="1.10.10.10">
    <property type="entry name" value="Winged helix-like DNA-binding domain superfamily/Winged helix DNA-binding domain"/>
    <property type="match status" value="1"/>
</dbReference>
<dbReference type="InterPro" id="IPR011991">
    <property type="entry name" value="ArsR-like_HTH"/>
</dbReference>
<evidence type="ECO:0000313" key="5">
    <source>
        <dbReference type="EMBL" id="MDT1972838.1"/>
    </source>
</evidence>
<organism evidence="5 8">
    <name type="scientific">Carnobacterium divergens</name>
    <name type="common">Lactobacillus divergens</name>
    <dbReference type="NCBI Taxonomy" id="2748"/>
    <lineage>
        <taxon>Bacteria</taxon>
        <taxon>Bacillati</taxon>
        <taxon>Bacillota</taxon>
        <taxon>Bacilli</taxon>
        <taxon>Lactobacillales</taxon>
        <taxon>Carnobacteriaceae</taxon>
        <taxon>Carnobacterium</taxon>
    </lineage>
</organism>
<dbReference type="SMART" id="SM00347">
    <property type="entry name" value="HTH_MARR"/>
    <property type="match status" value="1"/>
</dbReference>
<proteinExistence type="predicted"/>
<dbReference type="InterPro" id="IPR036388">
    <property type="entry name" value="WH-like_DNA-bd_sf"/>
</dbReference>
<dbReference type="RefSeq" id="WP_034568363.1">
    <property type="nucleotide sequence ID" value="NZ_CBCPJQ010000005.1"/>
</dbReference>
<reference evidence="6 7" key="1">
    <citation type="journal article" date="2018" name="Int. J. Food Microbiol.">
        <title>Growth of Carnobacterium spp. isolated from chilled vacuum-packaged meat under relevant acidic conditions.</title>
        <authorList>
            <person name="Zhang P."/>
            <person name="Badoni M."/>
            <person name="Ganzle M."/>
            <person name="Yang X."/>
        </authorList>
    </citation>
    <scope>NUCLEOTIDE SEQUENCE [LARGE SCALE GENOMIC DNA]</scope>
    <source>
        <strain evidence="6 7">B2</strain>
    </source>
</reference>
<dbReference type="PRINTS" id="PR00598">
    <property type="entry name" value="HTHMARR"/>
</dbReference>
<dbReference type="InterPro" id="IPR000835">
    <property type="entry name" value="HTH_MarR-typ"/>
</dbReference>
<dbReference type="Pfam" id="PF01047">
    <property type="entry name" value="MarR"/>
    <property type="match status" value="1"/>
</dbReference>
<accession>A0A2R8A2M2</accession>
<dbReference type="Proteomes" id="UP001249945">
    <property type="component" value="Unassembled WGS sequence"/>
</dbReference>
<dbReference type="CDD" id="cd00090">
    <property type="entry name" value="HTH_ARSR"/>
    <property type="match status" value="1"/>
</dbReference>
<dbReference type="OrthoDB" id="2366010at2"/>
<reference evidence="5" key="2">
    <citation type="submission" date="2022-04" db="EMBL/GenBank/DDBJ databases">
        <title>Draft genome sequences of lactic acid bacteria (LAB) strains involved in meat spoilage.</title>
        <authorList>
            <person name="Palevich N."/>
        </authorList>
    </citation>
    <scope>NUCLEOTIDE SEQUENCE</scope>
    <source>
        <strain evidence="5">9-14</strain>
    </source>
</reference>
<dbReference type="GO" id="GO:0003677">
    <property type="term" value="F:DNA binding"/>
    <property type="evidence" value="ECO:0007669"/>
    <property type="project" value="UniProtKB-KW"/>
</dbReference>
<dbReference type="PANTHER" id="PTHR42756">
    <property type="entry name" value="TRANSCRIPTIONAL REGULATOR, MARR"/>
    <property type="match status" value="1"/>
</dbReference>
<evidence type="ECO:0000313" key="8">
    <source>
        <dbReference type="Proteomes" id="UP001249945"/>
    </source>
</evidence>
<dbReference type="PANTHER" id="PTHR42756:SF1">
    <property type="entry name" value="TRANSCRIPTIONAL REPRESSOR OF EMRAB OPERON"/>
    <property type="match status" value="1"/>
</dbReference>
<evidence type="ECO:0000259" key="4">
    <source>
        <dbReference type="PROSITE" id="PS50995"/>
    </source>
</evidence>
<keyword evidence="3" id="KW-0804">Transcription</keyword>
<keyword evidence="2" id="KW-0238">DNA-binding</keyword>
<dbReference type="AlphaFoldDB" id="A0A2R8A2M2"/>
<evidence type="ECO:0000313" key="6">
    <source>
        <dbReference type="EMBL" id="TFJ27408.1"/>
    </source>
</evidence>
<dbReference type="STRING" id="2748.CDIV41_140249"/>
<dbReference type="Proteomes" id="UP000297938">
    <property type="component" value="Unassembled WGS sequence"/>
</dbReference>
<evidence type="ECO:0000313" key="7">
    <source>
        <dbReference type="Proteomes" id="UP000297938"/>
    </source>
</evidence>
<dbReference type="EMBL" id="JALRMR010000001">
    <property type="protein sequence ID" value="MDT1972838.1"/>
    <property type="molecule type" value="Genomic_DNA"/>
</dbReference>
<protein>
    <submittedName>
        <fullName evidence="5">MarR family transcriptional regulator</fullName>
    </submittedName>
</protein>
<keyword evidence="1" id="KW-0805">Transcription regulation</keyword>
<feature type="domain" description="HTH marR-type" evidence="4">
    <location>
        <begin position="8"/>
        <end position="137"/>
    </location>
</feature>